<feature type="domain" description="Lipoyl-binding" evidence="11">
    <location>
        <begin position="3"/>
        <end position="78"/>
    </location>
</feature>
<gene>
    <name evidence="12" type="primary">sucB</name>
    <name evidence="12" type="ORF">ERCIPICE3303_650</name>
</gene>
<dbReference type="OrthoDB" id="9805770at2"/>
<dbReference type="UniPathway" id="UPA00868">
    <property type="reaction ID" value="UER00840"/>
</dbReference>
<dbReference type="InterPro" id="IPR006255">
    <property type="entry name" value="SucB"/>
</dbReference>
<evidence type="ECO:0000313" key="13">
    <source>
        <dbReference type="Proteomes" id="UP000294289"/>
    </source>
</evidence>
<dbReference type="Gene3D" id="3.30.559.10">
    <property type="entry name" value="Chloramphenicol acetyltransferase-like domain"/>
    <property type="match status" value="1"/>
</dbReference>
<evidence type="ECO:0000313" key="12">
    <source>
        <dbReference type="EMBL" id="VFP88869.1"/>
    </source>
</evidence>
<dbReference type="Pfam" id="PF00364">
    <property type="entry name" value="Biotin_lipoyl"/>
    <property type="match status" value="1"/>
</dbReference>
<dbReference type="InterPro" id="IPR050537">
    <property type="entry name" value="2-oxoacid_dehydrogenase"/>
</dbReference>
<dbReference type="GO" id="GO:0006099">
    <property type="term" value="P:tricarboxylic acid cycle"/>
    <property type="evidence" value="ECO:0007669"/>
    <property type="project" value="UniProtKB-UniRule"/>
</dbReference>
<reference evidence="12 13" key="1">
    <citation type="submission" date="2019-02" db="EMBL/GenBank/DDBJ databases">
        <authorList>
            <person name="Manzano-Marin A."/>
            <person name="Manzano-Marin A."/>
        </authorList>
    </citation>
    <scope>NUCLEOTIDE SEQUENCE [LARGE SCALE GENOMIC DNA]</scope>
    <source>
        <strain evidence="12 13">ErCipiceae</strain>
    </source>
</reference>
<dbReference type="InterPro" id="IPR011053">
    <property type="entry name" value="Single_hybrid_motif"/>
</dbReference>
<dbReference type="AlphaFoldDB" id="A0A803FUR9"/>
<evidence type="ECO:0000256" key="3">
    <source>
        <dbReference type="ARBA" id="ARBA00005145"/>
    </source>
</evidence>
<sequence length="405" mass="45637">MSSIDIIVPDLPESVSDATVSKWHKKIGDRIQRDEILVDIETDKVIIEIPAVDDGILTNIVINTDASVKAHQILGHFNSLQDDDQSESFQMQNQIDVLKPNKKKSIDEKQIKSLGPAMRRFINENKEKSDILKNNNINSLFSRKKTEEPSIDYLSVSSEAPEDSKSVCLTLKDRSEKRIPMTNFRKRMTERLMYTKNTTAMLTTFNEMNVQPILSLRQKYGSSFEKTYSVRLGLMSFYIKAVVESLKHYPEINASIDRSEVVYHNYFDISIAVSTARGVITPVLRNADTLSLSDIEKTVKELAKKARDNKLDYNELTGGTFTITNGGVFGSLISTPLINPPQSAILGMHAIKERPVAVNGEIVILPMMYIALSYDHRLIDGREAVGYLNTLKNLLEDPARILLNI</sequence>
<dbReference type="Gene3D" id="2.40.50.100">
    <property type="match status" value="1"/>
</dbReference>
<dbReference type="GO" id="GO:0004149">
    <property type="term" value="F:dihydrolipoyllysine-residue succinyltransferase activity"/>
    <property type="evidence" value="ECO:0007669"/>
    <property type="project" value="UniProtKB-UniRule"/>
</dbReference>
<dbReference type="InterPro" id="IPR000089">
    <property type="entry name" value="Biotin_lipoyl"/>
</dbReference>
<dbReference type="PROSITE" id="PS50968">
    <property type="entry name" value="BIOTINYL_LIPOYL"/>
    <property type="match status" value="1"/>
</dbReference>
<dbReference type="PROSITE" id="PS00189">
    <property type="entry name" value="LIPOYL"/>
    <property type="match status" value="1"/>
</dbReference>
<comment type="pathway">
    <text evidence="3">Amino-acid degradation; L-lysine degradation via saccharopine pathway; glutaryl-CoA from L-lysine: step 6/6.</text>
</comment>
<dbReference type="EMBL" id="LR217737">
    <property type="protein sequence ID" value="VFP88869.1"/>
    <property type="molecule type" value="Genomic_DNA"/>
</dbReference>
<evidence type="ECO:0000256" key="9">
    <source>
        <dbReference type="ARBA" id="ARBA00052761"/>
    </source>
</evidence>
<evidence type="ECO:0000256" key="1">
    <source>
        <dbReference type="ARBA" id="ARBA00001938"/>
    </source>
</evidence>
<evidence type="ECO:0000256" key="2">
    <source>
        <dbReference type="ARBA" id="ARBA00004052"/>
    </source>
</evidence>
<dbReference type="InterPro" id="IPR001078">
    <property type="entry name" value="2-oxoacid_DH_actylTfrase"/>
</dbReference>
<proteinExistence type="inferred from homology"/>
<dbReference type="GO" id="GO:0033512">
    <property type="term" value="P:L-lysine catabolic process to acetyl-CoA via saccharopine"/>
    <property type="evidence" value="ECO:0007669"/>
    <property type="project" value="UniProtKB-UniPathway"/>
</dbReference>
<dbReference type="CDD" id="cd06849">
    <property type="entry name" value="lipoyl_domain"/>
    <property type="match status" value="1"/>
</dbReference>
<dbReference type="NCBIfam" id="NF004309">
    <property type="entry name" value="PRK05704.1"/>
    <property type="match status" value="1"/>
</dbReference>
<evidence type="ECO:0000259" key="11">
    <source>
        <dbReference type="PROSITE" id="PS50968"/>
    </source>
</evidence>
<dbReference type="SUPFAM" id="SSF51230">
    <property type="entry name" value="Single hybrid motif"/>
    <property type="match status" value="1"/>
</dbReference>
<comment type="function">
    <text evidence="2">E2 component of the 2-oxoglutarate dehydrogenase (OGDH) complex which catalyzes the second step in the conversion of 2-oxoglutarate to succinyl-CoA and CO(2).</text>
</comment>
<dbReference type="Pfam" id="PF00198">
    <property type="entry name" value="2-oxoacid_dh"/>
    <property type="match status" value="1"/>
</dbReference>
<dbReference type="EC" id="2.3.1.61" evidence="10"/>
<dbReference type="PANTHER" id="PTHR43416">
    <property type="entry name" value="DIHYDROLIPOYLLYSINE-RESIDUE SUCCINYLTRANSFERASE COMPONENT OF 2-OXOGLUTARATE DEHYDROGENASE COMPLEX, MITOCHONDRIAL-RELATED"/>
    <property type="match status" value="1"/>
</dbReference>
<evidence type="ECO:0000256" key="5">
    <source>
        <dbReference type="ARBA" id="ARBA00022532"/>
    </source>
</evidence>
<comment type="catalytic activity">
    <reaction evidence="9">
        <text>N(6)-[(R)-dihydrolipoyl]-L-lysyl-[protein] + succinyl-CoA = N(6)-[(R)-S(8)-succinyldihydrolipoyl]-L-lysyl-[protein] + CoA</text>
        <dbReference type="Rhea" id="RHEA:15213"/>
        <dbReference type="Rhea" id="RHEA-COMP:10475"/>
        <dbReference type="Rhea" id="RHEA-COMP:20092"/>
        <dbReference type="ChEBI" id="CHEBI:57287"/>
        <dbReference type="ChEBI" id="CHEBI:57292"/>
        <dbReference type="ChEBI" id="CHEBI:83100"/>
        <dbReference type="ChEBI" id="CHEBI:83120"/>
        <dbReference type="EC" id="2.3.1.61"/>
    </reaction>
</comment>
<dbReference type="InterPro" id="IPR023213">
    <property type="entry name" value="CAT-like_dom_sf"/>
</dbReference>
<dbReference type="RefSeq" id="WP_157991253.1">
    <property type="nucleotide sequence ID" value="NZ_LR217737.1"/>
</dbReference>
<keyword evidence="5" id="KW-0816">Tricarboxylic acid cycle</keyword>
<comment type="cofactor">
    <cofactor evidence="1">
        <name>(R)-lipoate</name>
        <dbReference type="ChEBI" id="CHEBI:83088"/>
    </cofactor>
</comment>
<dbReference type="NCBIfam" id="TIGR01347">
    <property type="entry name" value="sucB"/>
    <property type="match status" value="1"/>
</dbReference>
<dbReference type="SUPFAM" id="SSF52777">
    <property type="entry name" value="CoA-dependent acyltransferases"/>
    <property type="match status" value="1"/>
</dbReference>
<evidence type="ECO:0000256" key="4">
    <source>
        <dbReference type="ARBA" id="ARBA00007317"/>
    </source>
</evidence>
<protein>
    <recommendedName>
        <fullName evidence="10">Dihydrolipoyllysine-residue succinyltransferase</fullName>
        <ecNumber evidence="10">2.3.1.61</ecNumber>
    </recommendedName>
</protein>
<name>A0A803FUR9_9GAMM</name>
<accession>A0A803FUR9</accession>
<evidence type="ECO:0000256" key="7">
    <source>
        <dbReference type="ARBA" id="ARBA00022823"/>
    </source>
</evidence>
<dbReference type="InterPro" id="IPR003016">
    <property type="entry name" value="2-oxoA_DH_lipoyl-BS"/>
</dbReference>
<dbReference type="Proteomes" id="UP000294289">
    <property type="component" value="Chromosome"/>
</dbReference>
<evidence type="ECO:0000256" key="10">
    <source>
        <dbReference type="NCBIfam" id="TIGR01347"/>
    </source>
</evidence>
<organism evidence="12 13">
    <name type="scientific">Candidatus Erwinia haradaeae</name>
    <dbReference type="NCBI Taxonomy" id="1922217"/>
    <lineage>
        <taxon>Bacteria</taxon>
        <taxon>Pseudomonadati</taxon>
        <taxon>Pseudomonadota</taxon>
        <taxon>Gammaproteobacteria</taxon>
        <taxon>Enterobacterales</taxon>
        <taxon>Erwiniaceae</taxon>
        <taxon>Erwinia</taxon>
    </lineage>
</organism>
<keyword evidence="6 12" id="KW-0808">Transferase</keyword>
<evidence type="ECO:0000256" key="6">
    <source>
        <dbReference type="ARBA" id="ARBA00022679"/>
    </source>
</evidence>
<comment type="similarity">
    <text evidence="4">Belongs to the 2-oxoacid dehydrogenase family.</text>
</comment>
<dbReference type="PANTHER" id="PTHR43416:SF5">
    <property type="entry name" value="DIHYDROLIPOYLLYSINE-RESIDUE SUCCINYLTRANSFERASE COMPONENT OF 2-OXOGLUTARATE DEHYDROGENASE COMPLEX, MITOCHONDRIAL"/>
    <property type="match status" value="1"/>
</dbReference>
<keyword evidence="8 12" id="KW-0012">Acyltransferase</keyword>
<evidence type="ECO:0000256" key="8">
    <source>
        <dbReference type="ARBA" id="ARBA00023315"/>
    </source>
</evidence>
<dbReference type="GO" id="GO:0005829">
    <property type="term" value="C:cytosol"/>
    <property type="evidence" value="ECO:0007669"/>
    <property type="project" value="TreeGrafter"/>
</dbReference>
<dbReference type="GO" id="GO:0045252">
    <property type="term" value="C:oxoglutarate dehydrogenase complex"/>
    <property type="evidence" value="ECO:0007669"/>
    <property type="project" value="UniProtKB-UniRule"/>
</dbReference>
<keyword evidence="7" id="KW-0450">Lipoyl</keyword>